<accession>A0A095Y3F3</accession>
<organism evidence="2 3">
    <name type="scientific">Corynebacterium freneyi DNF00450</name>
    <dbReference type="NCBI Taxonomy" id="1287475"/>
    <lineage>
        <taxon>Bacteria</taxon>
        <taxon>Bacillati</taxon>
        <taxon>Actinomycetota</taxon>
        <taxon>Actinomycetes</taxon>
        <taxon>Mycobacteriales</taxon>
        <taxon>Corynebacteriaceae</taxon>
        <taxon>Corynebacterium</taxon>
    </lineage>
</organism>
<evidence type="ECO:0000313" key="2">
    <source>
        <dbReference type="EMBL" id="KGF16586.1"/>
    </source>
</evidence>
<dbReference type="Proteomes" id="UP000029548">
    <property type="component" value="Unassembled WGS sequence"/>
</dbReference>
<reference evidence="2 3" key="1">
    <citation type="submission" date="2014-07" db="EMBL/GenBank/DDBJ databases">
        <authorList>
            <person name="McCorrison J."/>
            <person name="Sanka R."/>
            <person name="Torralba M."/>
            <person name="Gillis M."/>
            <person name="Haft D.H."/>
            <person name="Methe B."/>
            <person name="Sutton G."/>
            <person name="Nelson K.E."/>
        </authorList>
    </citation>
    <scope>NUCLEOTIDE SEQUENCE [LARGE SCALE GENOMIC DNA]</scope>
    <source>
        <strain evidence="2 3">DNF00450</strain>
    </source>
</reference>
<evidence type="ECO:0000313" key="3">
    <source>
        <dbReference type="Proteomes" id="UP000029548"/>
    </source>
</evidence>
<feature type="region of interest" description="Disordered" evidence="1">
    <location>
        <begin position="35"/>
        <end position="75"/>
    </location>
</feature>
<dbReference type="EMBL" id="JRNE01000053">
    <property type="protein sequence ID" value="KGF16586.1"/>
    <property type="molecule type" value="Genomic_DNA"/>
</dbReference>
<proteinExistence type="predicted"/>
<feature type="region of interest" description="Disordered" evidence="1">
    <location>
        <begin position="1"/>
        <end position="20"/>
    </location>
</feature>
<name>A0A095Y3F3_9CORY</name>
<dbReference type="AlphaFoldDB" id="A0A095Y3F3"/>
<protein>
    <submittedName>
        <fullName evidence="2">Uncharacterized protein</fullName>
    </submittedName>
</protein>
<gene>
    <name evidence="2" type="ORF">HMPREF1650_07640</name>
</gene>
<evidence type="ECO:0000256" key="1">
    <source>
        <dbReference type="SAM" id="MobiDB-lite"/>
    </source>
</evidence>
<feature type="compositionally biased region" description="Basic residues" evidence="1">
    <location>
        <begin position="1"/>
        <end position="14"/>
    </location>
</feature>
<sequence>MKNTATKKSKRPSIRSHIAPTSWPVWKATCVPMIPNDATARKPSNAGRKPGRKAGRNSGTAWPENALSPWWGAFS</sequence>
<comment type="caution">
    <text evidence="2">The sequence shown here is derived from an EMBL/GenBank/DDBJ whole genome shotgun (WGS) entry which is preliminary data.</text>
</comment>